<evidence type="ECO:0000256" key="1">
    <source>
        <dbReference type="ARBA" id="ARBA00004533"/>
    </source>
</evidence>
<evidence type="ECO:0000256" key="4">
    <source>
        <dbReference type="ARBA" id="ARBA00022448"/>
    </source>
</evidence>
<evidence type="ECO:0000256" key="9">
    <source>
        <dbReference type="ARBA" id="ARBA00023136"/>
    </source>
</evidence>
<dbReference type="Pfam" id="PF01203">
    <property type="entry name" value="T2SSN"/>
    <property type="match status" value="1"/>
</dbReference>
<accession>A0ABT5MYI2</accession>
<name>A0ABT5MYI2_9BURK</name>
<evidence type="ECO:0000256" key="8">
    <source>
        <dbReference type="ARBA" id="ARBA00022927"/>
    </source>
</evidence>
<protein>
    <recommendedName>
        <fullName evidence="3">Type II secretion system protein N</fullName>
    </recommendedName>
    <alternativeName>
        <fullName evidence="10">General secretion pathway protein N</fullName>
    </alternativeName>
</protein>
<evidence type="ECO:0000256" key="3">
    <source>
        <dbReference type="ARBA" id="ARBA00021563"/>
    </source>
</evidence>
<evidence type="ECO:0000256" key="6">
    <source>
        <dbReference type="ARBA" id="ARBA00022519"/>
    </source>
</evidence>
<keyword evidence="9" id="KW-0472">Membrane</keyword>
<proteinExistence type="inferred from homology"/>
<dbReference type="InterPro" id="IPR022792">
    <property type="entry name" value="T2SS_protein-GspN"/>
</dbReference>
<evidence type="ECO:0000256" key="5">
    <source>
        <dbReference type="ARBA" id="ARBA00022475"/>
    </source>
</evidence>
<keyword evidence="6" id="KW-0997">Cell inner membrane</keyword>
<keyword evidence="7" id="KW-0812">Transmembrane</keyword>
<comment type="similarity">
    <text evidence="2">Belongs to the GSP N family.</text>
</comment>
<evidence type="ECO:0000256" key="2">
    <source>
        <dbReference type="ARBA" id="ARBA00007208"/>
    </source>
</evidence>
<evidence type="ECO:0000313" key="12">
    <source>
        <dbReference type="Proteomes" id="UP001528673"/>
    </source>
</evidence>
<keyword evidence="8" id="KW-0653">Protein transport</keyword>
<evidence type="ECO:0000313" key="11">
    <source>
        <dbReference type="EMBL" id="MDD0839065.1"/>
    </source>
</evidence>
<evidence type="ECO:0000256" key="10">
    <source>
        <dbReference type="ARBA" id="ARBA00030772"/>
    </source>
</evidence>
<sequence length="284" mass="30793">MRLLPARSPQPRAAALQAALLPRARGPQEARLGRRWAWAGALCGALLCAGFWAPARWLAAAVDQASQGQVQLLWPRGTVWSGSAQWVLTGGRDSQDRTTLPGRIGWRLAPHWNGLGITLALDCCAEAPLQALLQPGWNRLSVQVQDHQSHWPAQLLSGLGTPWNTLQPEGRLQLQLSGLRLDWAAGRLRLEGQAQLDLLDMASRLSTLRPMGSYRVVVKGGDSPSLDLSTLEGSLLLSGHGQWVGARLRFQGTGEAAPEREAALNNLLNLIGRRRGARSHITLG</sequence>
<reference evidence="11 12" key="1">
    <citation type="submission" date="2023-02" db="EMBL/GenBank/DDBJ databases">
        <title>Bacterial whole genomic sequence of Curvibacter sp. HBC61.</title>
        <authorList>
            <person name="Le V."/>
            <person name="Ko S.-R."/>
            <person name="Ahn C.-Y."/>
            <person name="Oh H.-M."/>
        </authorList>
    </citation>
    <scope>NUCLEOTIDE SEQUENCE [LARGE SCALE GENOMIC DNA]</scope>
    <source>
        <strain evidence="11 12">HBC61</strain>
    </source>
</reference>
<keyword evidence="12" id="KW-1185">Reference proteome</keyword>
<keyword evidence="4" id="KW-0813">Transport</keyword>
<keyword evidence="5" id="KW-1003">Cell membrane</keyword>
<organism evidence="11 12">
    <name type="scientific">Curvibacter cyanobacteriorum</name>
    <dbReference type="NCBI Taxonomy" id="3026422"/>
    <lineage>
        <taxon>Bacteria</taxon>
        <taxon>Pseudomonadati</taxon>
        <taxon>Pseudomonadota</taxon>
        <taxon>Betaproteobacteria</taxon>
        <taxon>Burkholderiales</taxon>
        <taxon>Comamonadaceae</taxon>
        <taxon>Curvibacter</taxon>
    </lineage>
</organism>
<comment type="caution">
    <text evidence="11">The sequence shown here is derived from an EMBL/GenBank/DDBJ whole genome shotgun (WGS) entry which is preliminary data.</text>
</comment>
<comment type="subcellular location">
    <subcellularLocation>
        <location evidence="1">Cell inner membrane</location>
    </subcellularLocation>
</comment>
<dbReference type="Proteomes" id="UP001528673">
    <property type="component" value="Unassembled WGS sequence"/>
</dbReference>
<dbReference type="RefSeq" id="WP_273951434.1">
    <property type="nucleotide sequence ID" value="NZ_JAQSIP010000004.1"/>
</dbReference>
<dbReference type="EMBL" id="JAQSIP010000004">
    <property type="protein sequence ID" value="MDD0839065.1"/>
    <property type="molecule type" value="Genomic_DNA"/>
</dbReference>
<evidence type="ECO:0000256" key="7">
    <source>
        <dbReference type="ARBA" id="ARBA00022692"/>
    </source>
</evidence>
<gene>
    <name evidence="11" type="primary">gspN</name>
    <name evidence="11" type="ORF">PSQ40_10820</name>
</gene>